<evidence type="ECO:0000256" key="6">
    <source>
        <dbReference type="SAM" id="Phobius"/>
    </source>
</evidence>
<accession>A0A0C2D5W5</accession>
<dbReference type="InterPro" id="IPR020846">
    <property type="entry name" value="MFS_dom"/>
</dbReference>
<feature type="transmembrane region" description="Helical" evidence="6">
    <location>
        <begin position="172"/>
        <end position="193"/>
    </location>
</feature>
<keyword evidence="3 6" id="KW-1133">Transmembrane helix</keyword>
<dbReference type="Pfam" id="PF00083">
    <property type="entry name" value="Sugar_tr"/>
    <property type="match status" value="1"/>
</dbReference>
<feature type="transmembrane region" description="Helical" evidence="6">
    <location>
        <begin position="149"/>
        <end position="166"/>
    </location>
</feature>
<feature type="transmembrane region" description="Helical" evidence="6">
    <location>
        <begin position="353"/>
        <end position="375"/>
    </location>
</feature>
<sequence>MSNDNDYRSVPAEETKEEKDVAAIPTKTVDDFLKMGNYCYLILVISEFILLGGAGNMIYMVFAGSAPRVSCRGSNFTIKDVCRSKINISTLTDCELDLQYEFKSINVEFGYICAETAYVKSSISVQMIGVLIGTLLFGYTSDRFGRKTTLVGSFIMTTVMGFAASFSTSLLMFTVLRTILGFFCGGLLGAYGVYKMEHIPKKHRFWVATVIAWAPNYIILNLIAYLSGDWRTFQQVLVLVGSPALVLFFFVHESPRWLIQKGRIEEARAVLQKIQRLDGAADAKKDEMEKMLDVTYQEMKAREEKARNYSLLDLFKYREMAIATVVYCAGIFMTSIINYGLVYNIETLAGSFFVNSVLMGCIRWSINIVFGILDYKVKWIGRKVSHLVSQATIAFCLLLISITFIAGLNERYAVVIRISSLIAAATTAQIFITKNISGMEYYPTVVRNSALALKSTCSRLGAIIAPQLFLLNAWEALPYVVVTIMATLDTIAFQLVIPETKGKPLPEHMPEKRRHSIPMAKRQSSISKA</sequence>
<dbReference type="PROSITE" id="PS50850">
    <property type="entry name" value="MFS"/>
    <property type="match status" value="1"/>
</dbReference>
<feature type="transmembrane region" description="Helical" evidence="6">
    <location>
        <begin position="117"/>
        <end position="137"/>
    </location>
</feature>
<dbReference type="Gene3D" id="1.20.1250.20">
    <property type="entry name" value="MFS general substrate transporter like domains"/>
    <property type="match status" value="1"/>
</dbReference>
<keyword evidence="9" id="KW-1185">Reference proteome</keyword>
<gene>
    <name evidence="8" type="ORF">ANCDUO_04718</name>
</gene>
<feature type="transmembrane region" description="Helical" evidence="6">
    <location>
        <begin position="412"/>
        <end position="431"/>
    </location>
</feature>
<dbReference type="InterPro" id="IPR036259">
    <property type="entry name" value="MFS_trans_sf"/>
</dbReference>
<comment type="subcellular location">
    <subcellularLocation>
        <location evidence="1">Membrane</location>
        <topology evidence="1">Multi-pass membrane protein</topology>
    </subcellularLocation>
</comment>
<proteinExistence type="predicted"/>
<dbReference type="EMBL" id="KN727787">
    <property type="protein sequence ID" value="KIH64963.1"/>
    <property type="molecule type" value="Genomic_DNA"/>
</dbReference>
<organism evidence="8 9">
    <name type="scientific">Ancylostoma duodenale</name>
    <dbReference type="NCBI Taxonomy" id="51022"/>
    <lineage>
        <taxon>Eukaryota</taxon>
        <taxon>Metazoa</taxon>
        <taxon>Ecdysozoa</taxon>
        <taxon>Nematoda</taxon>
        <taxon>Chromadorea</taxon>
        <taxon>Rhabditida</taxon>
        <taxon>Rhabditina</taxon>
        <taxon>Rhabditomorpha</taxon>
        <taxon>Strongyloidea</taxon>
        <taxon>Ancylostomatidae</taxon>
        <taxon>Ancylostomatinae</taxon>
        <taxon>Ancylostoma</taxon>
    </lineage>
</organism>
<dbReference type="GO" id="GO:0016020">
    <property type="term" value="C:membrane"/>
    <property type="evidence" value="ECO:0007669"/>
    <property type="project" value="UniProtKB-SubCell"/>
</dbReference>
<dbReference type="OrthoDB" id="5296287at2759"/>
<evidence type="ECO:0000256" key="5">
    <source>
        <dbReference type="SAM" id="MobiDB-lite"/>
    </source>
</evidence>
<evidence type="ECO:0000313" key="8">
    <source>
        <dbReference type="EMBL" id="KIH64963.1"/>
    </source>
</evidence>
<feature type="region of interest" description="Disordered" evidence="5">
    <location>
        <begin position="504"/>
        <end position="529"/>
    </location>
</feature>
<keyword evidence="2 6" id="KW-0812">Transmembrane</keyword>
<dbReference type="PROSITE" id="PS00217">
    <property type="entry name" value="SUGAR_TRANSPORT_2"/>
    <property type="match status" value="1"/>
</dbReference>
<feature type="transmembrane region" description="Helical" evidence="6">
    <location>
        <begin position="205"/>
        <end position="226"/>
    </location>
</feature>
<feature type="transmembrane region" description="Helical" evidence="6">
    <location>
        <begin position="38"/>
        <end position="62"/>
    </location>
</feature>
<dbReference type="InterPro" id="IPR005829">
    <property type="entry name" value="Sugar_transporter_CS"/>
</dbReference>
<evidence type="ECO:0000259" key="7">
    <source>
        <dbReference type="PROSITE" id="PS50850"/>
    </source>
</evidence>
<dbReference type="SUPFAM" id="SSF103473">
    <property type="entry name" value="MFS general substrate transporter"/>
    <property type="match status" value="1"/>
</dbReference>
<evidence type="ECO:0000256" key="4">
    <source>
        <dbReference type="ARBA" id="ARBA00023136"/>
    </source>
</evidence>
<evidence type="ECO:0000256" key="3">
    <source>
        <dbReference type="ARBA" id="ARBA00022989"/>
    </source>
</evidence>
<evidence type="ECO:0000313" key="9">
    <source>
        <dbReference type="Proteomes" id="UP000054047"/>
    </source>
</evidence>
<feature type="transmembrane region" description="Helical" evidence="6">
    <location>
        <begin position="232"/>
        <end position="251"/>
    </location>
</feature>
<dbReference type="InterPro" id="IPR005828">
    <property type="entry name" value="MFS_sugar_transport-like"/>
</dbReference>
<dbReference type="PANTHER" id="PTHR24064">
    <property type="entry name" value="SOLUTE CARRIER FAMILY 22 MEMBER"/>
    <property type="match status" value="1"/>
</dbReference>
<feature type="transmembrane region" description="Helical" evidence="6">
    <location>
        <begin position="320"/>
        <end position="341"/>
    </location>
</feature>
<dbReference type="AlphaFoldDB" id="A0A0C2D5W5"/>
<protein>
    <submittedName>
        <fullName evidence="8">Transporter, major facilitator family protein</fullName>
    </submittedName>
</protein>
<dbReference type="GO" id="GO:0022857">
    <property type="term" value="F:transmembrane transporter activity"/>
    <property type="evidence" value="ECO:0007669"/>
    <property type="project" value="InterPro"/>
</dbReference>
<feature type="domain" description="Major facilitator superfamily (MFS) profile" evidence="7">
    <location>
        <begin position="41"/>
        <end position="501"/>
    </location>
</feature>
<evidence type="ECO:0000256" key="1">
    <source>
        <dbReference type="ARBA" id="ARBA00004141"/>
    </source>
</evidence>
<dbReference type="Proteomes" id="UP000054047">
    <property type="component" value="Unassembled WGS sequence"/>
</dbReference>
<name>A0A0C2D5W5_9BILA</name>
<reference evidence="8 9" key="1">
    <citation type="submission" date="2013-12" db="EMBL/GenBank/DDBJ databases">
        <title>Draft genome of the parsitic nematode Ancylostoma duodenale.</title>
        <authorList>
            <person name="Mitreva M."/>
        </authorList>
    </citation>
    <scope>NUCLEOTIDE SEQUENCE [LARGE SCALE GENOMIC DNA]</scope>
    <source>
        <strain evidence="8 9">Zhejiang</strain>
    </source>
</reference>
<evidence type="ECO:0000256" key="2">
    <source>
        <dbReference type="ARBA" id="ARBA00022692"/>
    </source>
</evidence>
<keyword evidence="4 6" id="KW-0472">Membrane</keyword>
<feature type="transmembrane region" description="Helical" evidence="6">
    <location>
        <begin position="387"/>
        <end position="406"/>
    </location>
</feature>